<evidence type="ECO:0000313" key="3">
    <source>
        <dbReference type="Proteomes" id="UP000320371"/>
    </source>
</evidence>
<gene>
    <name evidence="1" type="ORF">PONTUS_2</name>
    <name evidence="2" type="ORF">PONTUS_200</name>
</gene>
<keyword evidence="3" id="KW-1185">Reference proteome</keyword>
<sequence>MKVHVMTLGQTWMCNIMHKGHIVPMILKHVETNEFGQVWQDENGMAYAVVNKLYPLEGEV</sequence>
<proteinExistence type="predicted"/>
<dbReference type="Proteomes" id="UP000320371">
    <property type="component" value="Segment"/>
</dbReference>
<dbReference type="EMBL" id="MK907780">
    <property type="protein sequence ID" value="QDF14651.1"/>
    <property type="molecule type" value="Genomic_DNA"/>
</dbReference>
<accession>A0A4Y6E839</accession>
<evidence type="ECO:0000313" key="1">
    <source>
        <dbReference type="EMBL" id="QDF14651.1"/>
    </source>
</evidence>
<reference evidence="1 3" key="1">
    <citation type="submission" date="2019-05" db="EMBL/GenBank/DDBJ databases">
        <authorList>
            <person name="Sutton N.W."/>
            <person name="Sebastian A.Z."/>
            <person name="Albert I.U."/>
            <person name="Broussard G.W."/>
        </authorList>
    </citation>
    <scope>NUCLEOTIDE SEQUENCE [LARGE SCALE GENOMIC DNA]</scope>
    <source>
        <strain evidence="1 3">Pontus</strain>
    </source>
</reference>
<protein>
    <submittedName>
        <fullName evidence="1">Uncharacterized protein</fullName>
    </submittedName>
</protein>
<dbReference type="EMBL" id="MK907780">
    <property type="protein sequence ID" value="QDF14825.1"/>
    <property type="molecule type" value="Genomic_DNA"/>
</dbReference>
<organism evidence="1 3">
    <name type="scientific">Vibrio phage Pontus</name>
    <dbReference type="NCBI Taxonomy" id="2590874"/>
    <lineage>
        <taxon>Viruses</taxon>
        <taxon>Duplodnaviria</taxon>
        <taxon>Heunggongvirae</taxon>
        <taxon>Uroviricota</taxon>
        <taxon>Caudoviricetes</taxon>
        <taxon>Demerecviridae</taxon>
        <taxon>Ermolyevavirinae</taxon>
        <taxon>Thalassavirus</taxon>
        <taxon>Thalassavirus pontus</taxon>
    </lineage>
</organism>
<name>A0A4Y6E839_9CAUD</name>
<evidence type="ECO:0000313" key="2">
    <source>
        <dbReference type="EMBL" id="QDF14825.1"/>
    </source>
</evidence>